<dbReference type="RefSeq" id="WP_220211356.1">
    <property type="nucleotide sequence ID" value="NZ_BNJK01000003.1"/>
</dbReference>
<protein>
    <recommendedName>
        <fullName evidence="4">DUF2690 domain-containing protein</fullName>
    </recommendedName>
</protein>
<keyword evidence="1" id="KW-0732">Signal</keyword>
<proteinExistence type="predicted"/>
<name>A0A8J3J1V1_9CHLR</name>
<keyword evidence="3" id="KW-1185">Reference proteome</keyword>
<evidence type="ECO:0000313" key="3">
    <source>
        <dbReference type="Proteomes" id="UP000597444"/>
    </source>
</evidence>
<organism evidence="2 3">
    <name type="scientific">Reticulibacter mediterranei</name>
    <dbReference type="NCBI Taxonomy" id="2778369"/>
    <lineage>
        <taxon>Bacteria</taxon>
        <taxon>Bacillati</taxon>
        <taxon>Chloroflexota</taxon>
        <taxon>Ktedonobacteria</taxon>
        <taxon>Ktedonobacterales</taxon>
        <taxon>Reticulibacteraceae</taxon>
        <taxon>Reticulibacter</taxon>
    </lineage>
</organism>
<reference evidence="2" key="1">
    <citation type="submission" date="2020-10" db="EMBL/GenBank/DDBJ databases">
        <title>Taxonomic study of unclassified bacteria belonging to the class Ktedonobacteria.</title>
        <authorList>
            <person name="Yabe S."/>
            <person name="Wang C.M."/>
            <person name="Zheng Y."/>
            <person name="Sakai Y."/>
            <person name="Cavaletti L."/>
            <person name="Monciardini P."/>
            <person name="Donadio S."/>
        </authorList>
    </citation>
    <scope>NUCLEOTIDE SEQUENCE</scope>
    <source>
        <strain evidence="2">ID150040</strain>
    </source>
</reference>
<dbReference type="Proteomes" id="UP000597444">
    <property type="component" value="Unassembled WGS sequence"/>
</dbReference>
<sequence length="176" mass="19166">MMHNTSWRGAMMGLSLCFLLVLAAVIVTATPAKAAGPLMIEAHSCVDSPNHENCNNQDPVRTRCDHDAQTVRSQPAWHNGVQVGYVDLRQSPTCQGYWVRGIGYAHSGIMTIHAVIQTASDQPSLPGTRDIANNSLAQPDGSVQAYTDMSYQQQQPPTMTYVVFDFTDGTSLTVQI</sequence>
<evidence type="ECO:0000256" key="1">
    <source>
        <dbReference type="SAM" id="SignalP"/>
    </source>
</evidence>
<feature type="signal peptide" evidence="1">
    <location>
        <begin position="1"/>
        <end position="34"/>
    </location>
</feature>
<dbReference type="AlphaFoldDB" id="A0A8J3J1V1"/>
<comment type="caution">
    <text evidence="2">The sequence shown here is derived from an EMBL/GenBank/DDBJ whole genome shotgun (WGS) entry which is preliminary data.</text>
</comment>
<accession>A0A8J3J1V1</accession>
<feature type="chain" id="PRO_5035221826" description="DUF2690 domain-containing protein" evidence="1">
    <location>
        <begin position="35"/>
        <end position="176"/>
    </location>
</feature>
<evidence type="ECO:0000313" key="2">
    <source>
        <dbReference type="EMBL" id="GHP00771.1"/>
    </source>
</evidence>
<gene>
    <name evidence="2" type="ORF">KSF_108180</name>
</gene>
<evidence type="ECO:0008006" key="4">
    <source>
        <dbReference type="Google" id="ProtNLM"/>
    </source>
</evidence>
<dbReference type="EMBL" id="BNJK01000003">
    <property type="protein sequence ID" value="GHP00771.1"/>
    <property type="molecule type" value="Genomic_DNA"/>
</dbReference>